<reference evidence="2" key="1">
    <citation type="submission" date="2023-03" db="EMBL/GenBank/DDBJ databases">
        <title>Massive genome expansion in bonnet fungi (Mycena s.s.) driven by repeated elements and novel gene families across ecological guilds.</title>
        <authorList>
            <consortium name="Lawrence Berkeley National Laboratory"/>
            <person name="Harder C.B."/>
            <person name="Miyauchi S."/>
            <person name="Viragh M."/>
            <person name="Kuo A."/>
            <person name="Thoen E."/>
            <person name="Andreopoulos B."/>
            <person name="Lu D."/>
            <person name="Skrede I."/>
            <person name="Drula E."/>
            <person name="Henrissat B."/>
            <person name="Morin E."/>
            <person name="Kohler A."/>
            <person name="Barry K."/>
            <person name="LaButti K."/>
            <person name="Morin E."/>
            <person name="Salamov A."/>
            <person name="Lipzen A."/>
            <person name="Mereny Z."/>
            <person name="Hegedus B."/>
            <person name="Baldrian P."/>
            <person name="Stursova M."/>
            <person name="Weitz H."/>
            <person name="Taylor A."/>
            <person name="Grigoriev I.V."/>
            <person name="Nagy L.G."/>
            <person name="Martin F."/>
            <person name="Kauserud H."/>
        </authorList>
    </citation>
    <scope>NUCLEOTIDE SEQUENCE</scope>
    <source>
        <strain evidence="2">CBHHK188m</strain>
    </source>
</reference>
<dbReference type="SMART" id="SM00225">
    <property type="entry name" value="BTB"/>
    <property type="match status" value="1"/>
</dbReference>
<evidence type="ECO:0000259" key="1">
    <source>
        <dbReference type="PROSITE" id="PS50097"/>
    </source>
</evidence>
<dbReference type="AlphaFoldDB" id="A0AAD7KHN2"/>
<dbReference type="CDD" id="cd18186">
    <property type="entry name" value="BTB_POZ_ZBTB_KLHL-like"/>
    <property type="match status" value="1"/>
</dbReference>
<dbReference type="Proteomes" id="UP001215280">
    <property type="component" value="Unassembled WGS sequence"/>
</dbReference>
<proteinExistence type="predicted"/>
<dbReference type="EMBL" id="JARJLG010000001">
    <property type="protein sequence ID" value="KAJ7784954.1"/>
    <property type="molecule type" value="Genomic_DNA"/>
</dbReference>
<sequence>MSQPILDDDASTPIFVPAYPFVNAPGADFILRSSNGVDFAVHRAILSLVSPVLETTLSVPQPKGTPVIPVMDMEEDAVLLDQILRFFYPTSQPTVITLEELRRIIDILLQKYEMEGIIPTIKQQLEKYVVADPITVFSVACKHGWKDVAMAAAKASLKHPLRAVDAEAPPVLASITALAYHNLLHYHSRCAAAAQRRISGG</sequence>
<comment type="caution">
    <text evidence="2">The sequence shown here is derived from an EMBL/GenBank/DDBJ whole genome shotgun (WGS) entry which is preliminary data.</text>
</comment>
<evidence type="ECO:0000313" key="3">
    <source>
        <dbReference type="Proteomes" id="UP001215280"/>
    </source>
</evidence>
<organism evidence="2 3">
    <name type="scientific">Mycena maculata</name>
    <dbReference type="NCBI Taxonomy" id="230809"/>
    <lineage>
        <taxon>Eukaryota</taxon>
        <taxon>Fungi</taxon>
        <taxon>Dikarya</taxon>
        <taxon>Basidiomycota</taxon>
        <taxon>Agaricomycotina</taxon>
        <taxon>Agaricomycetes</taxon>
        <taxon>Agaricomycetidae</taxon>
        <taxon>Agaricales</taxon>
        <taxon>Marasmiineae</taxon>
        <taxon>Mycenaceae</taxon>
        <taxon>Mycena</taxon>
    </lineage>
</organism>
<gene>
    <name evidence="2" type="ORF">DFH07DRAFT_872906</name>
</gene>
<dbReference type="PROSITE" id="PS50097">
    <property type="entry name" value="BTB"/>
    <property type="match status" value="1"/>
</dbReference>
<feature type="domain" description="BTB" evidence="1">
    <location>
        <begin position="27"/>
        <end position="88"/>
    </location>
</feature>
<evidence type="ECO:0000313" key="2">
    <source>
        <dbReference type="EMBL" id="KAJ7784954.1"/>
    </source>
</evidence>
<dbReference type="Pfam" id="PF00651">
    <property type="entry name" value="BTB"/>
    <property type="match status" value="1"/>
</dbReference>
<accession>A0AAD7KHN2</accession>
<dbReference type="InterPro" id="IPR011333">
    <property type="entry name" value="SKP1/BTB/POZ_sf"/>
</dbReference>
<protein>
    <recommendedName>
        <fullName evidence="1">BTB domain-containing protein</fullName>
    </recommendedName>
</protein>
<name>A0AAD7KHN2_9AGAR</name>
<keyword evidence="3" id="KW-1185">Reference proteome</keyword>
<dbReference type="Gene3D" id="3.30.710.10">
    <property type="entry name" value="Potassium Channel Kv1.1, Chain A"/>
    <property type="match status" value="1"/>
</dbReference>
<dbReference type="InterPro" id="IPR000210">
    <property type="entry name" value="BTB/POZ_dom"/>
</dbReference>
<dbReference type="SUPFAM" id="SSF54695">
    <property type="entry name" value="POZ domain"/>
    <property type="match status" value="1"/>
</dbReference>